<evidence type="ECO:0000313" key="2">
    <source>
        <dbReference type="EMBL" id="PGQ04577.1"/>
    </source>
</evidence>
<proteinExistence type="predicted"/>
<sequence length="216" mass="24311">MRRRKNRNNCFPWCGPVWDDRGENVRQISPFTYLHYNPTPPVYVAPQRTYEYNPFKMPQVRLLQDCHPWGARDLDYPGIQWGAPVYAVEDGQVVYIYTGSNCFSQITSPTSATTPARDPQGNPCQVANSVAIRGLDGYFTEYVHVKANPQLQLCSSVRSGDLIGFVDNSSDTPQPHVHLARYSPNSTYQCSITNPGFRGTPQGATATCDWWMIGLI</sequence>
<dbReference type="InterPro" id="IPR016047">
    <property type="entry name" value="M23ase_b-sheet_dom"/>
</dbReference>
<dbReference type="RefSeq" id="WP_097832676.1">
    <property type="nucleotide sequence ID" value="NZ_NTUE01000004.1"/>
</dbReference>
<accession>A0A2B1CX55</accession>
<dbReference type="Pfam" id="PF01551">
    <property type="entry name" value="Peptidase_M23"/>
    <property type="match status" value="1"/>
</dbReference>
<organism evidence="2 3">
    <name type="scientific">Bacillus cereus</name>
    <dbReference type="NCBI Taxonomy" id="1396"/>
    <lineage>
        <taxon>Bacteria</taxon>
        <taxon>Bacillati</taxon>
        <taxon>Bacillota</taxon>
        <taxon>Bacilli</taxon>
        <taxon>Bacillales</taxon>
        <taxon>Bacillaceae</taxon>
        <taxon>Bacillus</taxon>
        <taxon>Bacillus cereus group</taxon>
    </lineage>
</organism>
<evidence type="ECO:0000313" key="3">
    <source>
        <dbReference type="Proteomes" id="UP000221438"/>
    </source>
</evidence>
<dbReference type="CDD" id="cd12797">
    <property type="entry name" value="M23_peptidase"/>
    <property type="match status" value="1"/>
</dbReference>
<dbReference type="EMBL" id="NUJQ01000075">
    <property type="protein sequence ID" value="PGQ04577.1"/>
    <property type="molecule type" value="Genomic_DNA"/>
</dbReference>
<dbReference type="SUPFAM" id="SSF51261">
    <property type="entry name" value="Duplicated hybrid motif"/>
    <property type="match status" value="1"/>
</dbReference>
<comment type="caution">
    <text evidence="2">The sequence shown here is derived from an EMBL/GenBank/DDBJ whole genome shotgun (WGS) entry which is preliminary data.</text>
</comment>
<dbReference type="InterPro" id="IPR011055">
    <property type="entry name" value="Dup_hybrid_motif"/>
</dbReference>
<protein>
    <recommendedName>
        <fullName evidence="1">M23ase beta-sheet core domain-containing protein</fullName>
    </recommendedName>
</protein>
<dbReference type="Proteomes" id="UP000221438">
    <property type="component" value="Unassembled WGS sequence"/>
</dbReference>
<name>A0A2B1CX55_BACCE</name>
<dbReference type="Gene3D" id="2.70.70.10">
    <property type="entry name" value="Glucose Permease (Domain IIA)"/>
    <property type="match status" value="1"/>
</dbReference>
<reference evidence="2 3" key="1">
    <citation type="submission" date="2017-09" db="EMBL/GenBank/DDBJ databases">
        <title>Large-scale bioinformatics analysis of Bacillus genomes uncovers conserved roles of natural products in bacterial physiology.</title>
        <authorList>
            <consortium name="Agbiome Team Llc"/>
            <person name="Bleich R.M."/>
            <person name="Grubbs K.J."/>
            <person name="Santa Maria K.C."/>
            <person name="Allen S.E."/>
            <person name="Farag S."/>
            <person name="Shank E.A."/>
            <person name="Bowers A."/>
        </authorList>
    </citation>
    <scope>NUCLEOTIDE SEQUENCE [LARGE SCALE GENOMIC DNA]</scope>
    <source>
        <strain evidence="2 3">AFS046104</strain>
    </source>
</reference>
<dbReference type="AlphaFoldDB" id="A0A2B1CX55"/>
<gene>
    <name evidence="2" type="ORF">COA08_29930</name>
</gene>
<feature type="domain" description="M23ase beta-sheet core" evidence="1">
    <location>
        <begin position="82"/>
        <end position="180"/>
    </location>
</feature>
<evidence type="ECO:0000259" key="1">
    <source>
        <dbReference type="Pfam" id="PF01551"/>
    </source>
</evidence>